<dbReference type="GO" id="GO:0015807">
    <property type="term" value="P:L-amino acid transport"/>
    <property type="evidence" value="ECO:0007669"/>
    <property type="project" value="TreeGrafter"/>
</dbReference>
<dbReference type="AlphaFoldDB" id="A0A6J4SSK1"/>
<reference evidence="7" key="1">
    <citation type="submission" date="2020-02" db="EMBL/GenBank/DDBJ databases">
        <authorList>
            <person name="Meier V. D."/>
        </authorList>
    </citation>
    <scope>NUCLEOTIDE SEQUENCE</scope>
    <source>
        <strain evidence="7">AVDCRST_MAG13</strain>
    </source>
</reference>
<dbReference type="InterPro" id="IPR027417">
    <property type="entry name" value="P-loop_NTPase"/>
</dbReference>
<keyword evidence="4 7" id="KW-0067">ATP-binding</keyword>
<dbReference type="GO" id="GO:0015658">
    <property type="term" value="F:branched-chain amino acid transmembrane transporter activity"/>
    <property type="evidence" value="ECO:0007669"/>
    <property type="project" value="TreeGrafter"/>
</dbReference>
<evidence type="ECO:0000313" key="7">
    <source>
        <dbReference type="EMBL" id="CAA9504139.1"/>
    </source>
</evidence>
<gene>
    <name evidence="7" type="ORF">AVDCRST_MAG13-2446</name>
</gene>
<accession>A0A6J4SSK1</accession>
<keyword evidence="5" id="KW-0029">Amino-acid transport</keyword>
<dbReference type="PROSITE" id="PS50893">
    <property type="entry name" value="ABC_TRANSPORTER_2"/>
    <property type="match status" value="1"/>
</dbReference>
<dbReference type="PROSITE" id="PS00211">
    <property type="entry name" value="ABC_TRANSPORTER_1"/>
    <property type="match status" value="1"/>
</dbReference>
<sequence>MSALLEVDGVRAGYGDFEALHGVSARVDEGETLAIIGANGAGKSTLLKAVAGAVPLMAGQVAFDGRPLKAAAPHERVLQGIVLVPEGRRLFRSLTVRENLLLGAYRKRPGPWTLERVLALFPMLEDKLDRHAGRLSGGEQQAVAIGRGLMANPRLLLLDEVSLGLAPIIVKQLYADLPKIREAGTTVLVVEQDVAQAQAVCDRLSCLLTGTVSLEGRPQEFSHEDLRRAYFGLEG</sequence>
<name>A0A6J4SSK1_9ACTN</name>
<dbReference type="InterPro" id="IPR017871">
    <property type="entry name" value="ABC_transporter-like_CS"/>
</dbReference>
<dbReference type="InterPro" id="IPR003439">
    <property type="entry name" value="ABC_transporter-like_ATP-bd"/>
</dbReference>
<evidence type="ECO:0000256" key="1">
    <source>
        <dbReference type="ARBA" id="ARBA00005417"/>
    </source>
</evidence>
<dbReference type="Gene3D" id="3.40.50.300">
    <property type="entry name" value="P-loop containing nucleotide triphosphate hydrolases"/>
    <property type="match status" value="1"/>
</dbReference>
<dbReference type="EMBL" id="CADCVO010000387">
    <property type="protein sequence ID" value="CAA9504139.1"/>
    <property type="molecule type" value="Genomic_DNA"/>
</dbReference>
<dbReference type="InterPro" id="IPR003593">
    <property type="entry name" value="AAA+_ATPase"/>
</dbReference>
<organism evidence="7">
    <name type="scientific">uncultured Solirubrobacteraceae bacterium</name>
    <dbReference type="NCBI Taxonomy" id="1162706"/>
    <lineage>
        <taxon>Bacteria</taxon>
        <taxon>Bacillati</taxon>
        <taxon>Actinomycetota</taxon>
        <taxon>Thermoleophilia</taxon>
        <taxon>Solirubrobacterales</taxon>
        <taxon>Solirubrobacteraceae</taxon>
        <taxon>environmental samples</taxon>
    </lineage>
</organism>
<dbReference type="PANTHER" id="PTHR43820">
    <property type="entry name" value="HIGH-AFFINITY BRANCHED-CHAIN AMINO ACID TRANSPORT ATP-BINDING PROTEIN LIVF"/>
    <property type="match status" value="1"/>
</dbReference>
<comment type="similarity">
    <text evidence="1">Belongs to the ABC transporter superfamily.</text>
</comment>
<dbReference type="Pfam" id="PF00005">
    <property type="entry name" value="ABC_tran"/>
    <property type="match status" value="1"/>
</dbReference>
<evidence type="ECO:0000256" key="2">
    <source>
        <dbReference type="ARBA" id="ARBA00022448"/>
    </source>
</evidence>
<dbReference type="PANTHER" id="PTHR43820:SF4">
    <property type="entry name" value="HIGH-AFFINITY BRANCHED-CHAIN AMINO ACID TRANSPORT ATP-BINDING PROTEIN LIVF"/>
    <property type="match status" value="1"/>
</dbReference>
<dbReference type="GO" id="GO:0005524">
    <property type="term" value="F:ATP binding"/>
    <property type="evidence" value="ECO:0007669"/>
    <property type="project" value="UniProtKB-KW"/>
</dbReference>
<dbReference type="SMART" id="SM00382">
    <property type="entry name" value="AAA"/>
    <property type="match status" value="1"/>
</dbReference>
<keyword evidence="2" id="KW-0813">Transport</keyword>
<evidence type="ECO:0000259" key="6">
    <source>
        <dbReference type="PROSITE" id="PS50893"/>
    </source>
</evidence>
<keyword evidence="3" id="KW-0547">Nucleotide-binding</keyword>
<evidence type="ECO:0000256" key="4">
    <source>
        <dbReference type="ARBA" id="ARBA00022840"/>
    </source>
</evidence>
<dbReference type="InterPro" id="IPR052156">
    <property type="entry name" value="BCAA_Transport_ATP-bd_LivF"/>
</dbReference>
<protein>
    <submittedName>
        <fullName evidence="7">Branched-chain amino acid transport ATP-binding protein LivF</fullName>
    </submittedName>
</protein>
<evidence type="ECO:0000256" key="3">
    <source>
        <dbReference type="ARBA" id="ARBA00022741"/>
    </source>
</evidence>
<dbReference type="CDD" id="cd03224">
    <property type="entry name" value="ABC_TM1139_LivF_branched"/>
    <property type="match status" value="1"/>
</dbReference>
<evidence type="ECO:0000256" key="5">
    <source>
        <dbReference type="ARBA" id="ARBA00022970"/>
    </source>
</evidence>
<proteinExistence type="inferred from homology"/>
<feature type="domain" description="ABC transporter" evidence="6">
    <location>
        <begin position="5"/>
        <end position="234"/>
    </location>
</feature>
<dbReference type="GO" id="GO:0016887">
    <property type="term" value="F:ATP hydrolysis activity"/>
    <property type="evidence" value="ECO:0007669"/>
    <property type="project" value="InterPro"/>
</dbReference>
<dbReference type="SUPFAM" id="SSF52540">
    <property type="entry name" value="P-loop containing nucleoside triphosphate hydrolases"/>
    <property type="match status" value="1"/>
</dbReference>